<dbReference type="RefSeq" id="WP_006378858.1">
    <property type="nucleotide sequence ID" value="NZ_AEJB01000361.1"/>
</dbReference>
<dbReference type="Gene3D" id="3.10.20.70">
    <property type="entry name" value="Glutamine synthetase, N-terminal domain"/>
    <property type="match status" value="1"/>
</dbReference>
<dbReference type="PANTHER" id="PTHR43785:SF12">
    <property type="entry name" value="TYPE-1 GLUTAMINE SYNTHETASE 2"/>
    <property type="match status" value="1"/>
</dbReference>
<evidence type="ECO:0000259" key="5">
    <source>
        <dbReference type="PROSITE" id="PS51987"/>
    </source>
</evidence>
<keyword evidence="2" id="KW-0436">Ligase</keyword>
<gene>
    <name evidence="6" type="ORF">STRTUCAR8_01651</name>
</gene>
<dbReference type="STRING" id="85558.T45_07761"/>
<name>L7F472_STRT8</name>
<dbReference type="SUPFAM" id="SSF54368">
    <property type="entry name" value="Glutamine synthetase, N-terminal domain"/>
    <property type="match status" value="1"/>
</dbReference>
<dbReference type="EMBL" id="AEJB01000361">
    <property type="protein sequence ID" value="ELP65924.1"/>
    <property type="molecule type" value="Genomic_DNA"/>
</dbReference>
<dbReference type="InterPro" id="IPR036651">
    <property type="entry name" value="Gln_synt_N_sf"/>
</dbReference>
<dbReference type="Gene3D" id="3.30.590.10">
    <property type="entry name" value="Glutamine synthetase/guanido kinase, catalytic domain"/>
    <property type="match status" value="1"/>
</dbReference>
<evidence type="ECO:0000256" key="3">
    <source>
        <dbReference type="PROSITE-ProRule" id="PRU01331"/>
    </source>
</evidence>
<proteinExistence type="inferred from homology"/>
<dbReference type="GO" id="GO:0004356">
    <property type="term" value="F:glutamine synthetase activity"/>
    <property type="evidence" value="ECO:0007669"/>
    <property type="project" value="InterPro"/>
</dbReference>
<protein>
    <submittedName>
        <fullName evidence="6">Glutamine synthetase</fullName>
    </submittedName>
</protein>
<dbReference type="GO" id="GO:0006542">
    <property type="term" value="P:glutamine biosynthetic process"/>
    <property type="evidence" value="ECO:0007669"/>
    <property type="project" value="InterPro"/>
</dbReference>
<evidence type="ECO:0000256" key="2">
    <source>
        <dbReference type="ARBA" id="ARBA00022598"/>
    </source>
</evidence>
<dbReference type="PATRIC" id="fig|698760.3.peg.5188"/>
<comment type="similarity">
    <text evidence="1 3 4">Belongs to the glutamine synthetase family.</text>
</comment>
<keyword evidence="7" id="KW-1185">Reference proteome</keyword>
<sequence length="454" mass="49550">MAAGKSIRPNSPWLSGAVAEESLGDLVEKRRITEIVLGITDMQGRLKGKVYSAPVFLERMTGGAEMCSYILATDADMTPLEGFELTGWKHGYGDFLVKPDLSTARMLSSRPGTALVIGTPVDHDDTPVRVDPRHMLRTQLKRMRELGYEVRVGVESEFVLFSKEGSGLVPAWSENLDYALNLPPAVSDFCRNLSDAMTDAGIPYEAIKPEGAPGQFEVTFAYGDALAACDHYAVFRLLTRNVAGRDGLVPAFMAAPQTGIGSGLHLHLSLWSEHDDPGFAHHRGDDLPPLMMHAIAGLTSVSPDLAPLYAPTPNSYKRYRPYSFAPTRYNWGIDQRGCAVRVTGHGTGTHLEVRLAGADANAYLALTAYIAAMAHGIEEKLTPRLVCQGDAYQDGSAEPVYADLAEALQHFEHSPAANSLLGKDVVQHYGHAAHAELDWHRKHVTDTERHRGIR</sequence>
<evidence type="ECO:0000256" key="1">
    <source>
        <dbReference type="ARBA" id="ARBA00009897"/>
    </source>
</evidence>
<dbReference type="Proteomes" id="UP000010931">
    <property type="component" value="Unassembled WGS sequence"/>
</dbReference>
<comment type="caution">
    <text evidence="6">The sequence shown here is derived from an EMBL/GenBank/DDBJ whole genome shotgun (WGS) entry which is preliminary data.</text>
</comment>
<evidence type="ECO:0000256" key="4">
    <source>
        <dbReference type="RuleBase" id="RU000384"/>
    </source>
</evidence>
<dbReference type="SUPFAM" id="SSF55931">
    <property type="entry name" value="Glutamine synthetase/guanido kinase"/>
    <property type="match status" value="1"/>
</dbReference>
<evidence type="ECO:0000313" key="6">
    <source>
        <dbReference type="EMBL" id="ELP65924.1"/>
    </source>
</evidence>
<dbReference type="GeneID" id="97407328"/>
<dbReference type="AlphaFoldDB" id="L7F472"/>
<feature type="domain" description="GS catalytic" evidence="5">
    <location>
        <begin position="132"/>
        <end position="454"/>
    </location>
</feature>
<dbReference type="Pfam" id="PF00120">
    <property type="entry name" value="Gln-synt_C"/>
    <property type="match status" value="1"/>
</dbReference>
<organism evidence="6 7">
    <name type="scientific">Streptomyces turgidiscabies (strain Car8)</name>
    <dbReference type="NCBI Taxonomy" id="698760"/>
    <lineage>
        <taxon>Bacteria</taxon>
        <taxon>Bacillati</taxon>
        <taxon>Actinomycetota</taxon>
        <taxon>Actinomycetes</taxon>
        <taxon>Kitasatosporales</taxon>
        <taxon>Streptomycetaceae</taxon>
        <taxon>Streptomyces</taxon>
    </lineage>
</organism>
<accession>L7F472</accession>
<evidence type="ECO:0000313" key="7">
    <source>
        <dbReference type="Proteomes" id="UP000010931"/>
    </source>
</evidence>
<dbReference type="PANTHER" id="PTHR43785">
    <property type="entry name" value="GAMMA-GLUTAMYLPUTRESCINE SYNTHETASE"/>
    <property type="match status" value="1"/>
</dbReference>
<dbReference type="PROSITE" id="PS51987">
    <property type="entry name" value="GS_CATALYTIC"/>
    <property type="match status" value="1"/>
</dbReference>
<dbReference type="InterPro" id="IPR008146">
    <property type="entry name" value="Gln_synth_cat_dom"/>
</dbReference>
<dbReference type="InterPro" id="IPR014746">
    <property type="entry name" value="Gln_synth/guanido_kin_cat_dom"/>
</dbReference>
<dbReference type="SMART" id="SM01230">
    <property type="entry name" value="Gln-synt_C"/>
    <property type="match status" value="1"/>
</dbReference>
<reference evidence="6 7" key="1">
    <citation type="journal article" date="2011" name="Plasmid">
        <title>Streptomyces turgidiscabies Car8 contains a modular pathogenicity island that shares virulence genes with other actinobacterial plant pathogens.</title>
        <authorList>
            <person name="Huguet-Tapia J.C."/>
            <person name="Badger J.H."/>
            <person name="Loria R."/>
            <person name="Pettis G.S."/>
        </authorList>
    </citation>
    <scope>NUCLEOTIDE SEQUENCE [LARGE SCALE GENOMIC DNA]</scope>
    <source>
        <strain evidence="6 7">Car8</strain>
    </source>
</reference>